<dbReference type="InterPro" id="IPR053143">
    <property type="entry name" value="Arylsulfate_ST"/>
</dbReference>
<dbReference type="EMBL" id="JAVFHQ010000034">
    <property type="protein sequence ID" value="KAK4543194.1"/>
    <property type="molecule type" value="Genomic_DNA"/>
</dbReference>
<accession>A0AAV9JEH8</accession>
<keyword evidence="1" id="KW-1133">Transmembrane helix</keyword>
<evidence type="ECO:0000313" key="3">
    <source>
        <dbReference type="EMBL" id="KAK4543194.1"/>
    </source>
</evidence>
<gene>
    <name evidence="3" type="ORF">LTR36_005744</name>
</gene>
<dbReference type="PANTHER" id="PTHR35340:SF9">
    <property type="entry name" value="ASST-DOMAIN-CONTAINING PROTEIN"/>
    <property type="match status" value="1"/>
</dbReference>
<keyword evidence="4" id="KW-1185">Reference proteome</keyword>
<evidence type="ECO:0000313" key="4">
    <source>
        <dbReference type="Proteomes" id="UP001324427"/>
    </source>
</evidence>
<evidence type="ECO:0000256" key="2">
    <source>
        <dbReference type="SAM" id="SignalP"/>
    </source>
</evidence>
<dbReference type="Proteomes" id="UP001324427">
    <property type="component" value="Unassembled WGS sequence"/>
</dbReference>
<comment type="caution">
    <text evidence="3">The sequence shown here is derived from an EMBL/GenBank/DDBJ whole genome shotgun (WGS) entry which is preliminary data.</text>
</comment>
<protein>
    <recommendedName>
        <fullName evidence="5">ASST-domain-containing protein</fullName>
    </recommendedName>
</protein>
<dbReference type="AlphaFoldDB" id="A0AAV9JEH8"/>
<reference evidence="3 4" key="1">
    <citation type="submission" date="2021-11" db="EMBL/GenBank/DDBJ databases">
        <title>Black yeast isolated from Biological Soil Crust.</title>
        <authorList>
            <person name="Kurbessoian T."/>
        </authorList>
    </citation>
    <scope>NUCLEOTIDE SEQUENCE [LARGE SCALE GENOMIC DNA]</scope>
    <source>
        <strain evidence="3 4">CCFEE 5522</strain>
    </source>
</reference>
<sequence length="683" mass="75894">MPFPQLSPLSLRRWSWGLWLFGVLILLKDAQAQLNNETSPTSQFKSRPDLHAPIIDFTILRPELVTPGYIFLAPYRNLDPGPYIYDNYGNLVWSGAGSSGPKTAHAPRVCTYQGKDHICYFQGEQHQGFARGHGVIMDQNYRIVRTVESSGAGASSDMHEFKMTPFSNGTTVLMTVYQPRQYDLTTNPRFNVERGMGWIVEGVFQEVEIETGRVVFEWRSLDHVDPGLGWTMPGTTDTSGDGLTEQSPWDYFHINSIDKNTEGDYLISARHVSAIYKLSGQDGSIVWQMGGNAPTLRTTNFVFSYQHHARWVSENSTHTVLTFFDNASSTYNSTGEFSHGWMILIDHIAETATMIKEWGAPEPEGGLLSGSQGNMQMLPNGGCHIGWGEHAYFSEHTADGSAVMYAKLAEYASSVMIYRSNKYNWTAQPLTKPALWTYSRTGDKMASFVSWNGATEVRSWNFYTSETATGPWTFAGNAGKHGFETEFHTPNVTRWSYAEAMDASGRPLETSVIARTFLPSESLVQHCNDRGCSRPEQSRGQDVTEYEQQVNVDQEFLSPNRGFNTSHYYEGFANTTSTRSSGTHTETHTRTTVSSAIVLVAVGVLAGISTTVLGFFLWTRGAFNSLEPLADSISRRTGQLSDSVTKSAFGSKILGKYTRVREKDSFESGSSSSASSAYTYTHA</sequence>
<keyword evidence="2" id="KW-0732">Signal</keyword>
<feature type="transmembrane region" description="Helical" evidence="1">
    <location>
        <begin position="596"/>
        <end position="618"/>
    </location>
</feature>
<dbReference type="Pfam" id="PF14269">
    <property type="entry name" value="Arylsulfotran_2"/>
    <property type="match status" value="1"/>
</dbReference>
<dbReference type="InterPro" id="IPR039535">
    <property type="entry name" value="ASST-like"/>
</dbReference>
<evidence type="ECO:0008006" key="5">
    <source>
        <dbReference type="Google" id="ProtNLM"/>
    </source>
</evidence>
<keyword evidence="1" id="KW-0472">Membrane</keyword>
<feature type="chain" id="PRO_5043586462" description="ASST-domain-containing protein" evidence="2">
    <location>
        <begin position="33"/>
        <end position="683"/>
    </location>
</feature>
<dbReference type="PANTHER" id="PTHR35340">
    <property type="entry name" value="PQQ ENZYME REPEAT PROTEIN-RELATED"/>
    <property type="match status" value="1"/>
</dbReference>
<name>A0AAV9JEH8_9PEZI</name>
<evidence type="ECO:0000256" key="1">
    <source>
        <dbReference type="SAM" id="Phobius"/>
    </source>
</evidence>
<proteinExistence type="predicted"/>
<keyword evidence="1" id="KW-0812">Transmembrane</keyword>
<feature type="signal peptide" evidence="2">
    <location>
        <begin position="1"/>
        <end position="32"/>
    </location>
</feature>
<organism evidence="3 4">
    <name type="scientific">Oleoguttula mirabilis</name>
    <dbReference type="NCBI Taxonomy" id="1507867"/>
    <lineage>
        <taxon>Eukaryota</taxon>
        <taxon>Fungi</taxon>
        <taxon>Dikarya</taxon>
        <taxon>Ascomycota</taxon>
        <taxon>Pezizomycotina</taxon>
        <taxon>Dothideomycetes</taxon>
        <taxon>Dothideomycetidae</taxon>
        <taxon>Mycosphaerellales</taxon>
        <taxon>Teratosphaeriaceae</taxon>
        <taxon>Oleoguttula</taxon>
    </lineage>
</organism>